<protein>
    <submittedName>
        <fullName evidence="1">Uncharacterized protein</fullName>
    </submittedName>
</protein>
<evidence type="ECO:0000313" key="2">
    <source>
        <dbReference type="Proteomes" id="UP000008177"/>
    </source>
</evidence>
<name>G2YV37_BOTF4</name>
<accession>G2YV37</accession>
<dbReference type="EMBL" id="FQ790354">
    <property type="protein sequence ID" value="CCD55485.1"/>
    <property type="molecule type" value="Genomic_DNA"/>
</dbReference>
<dbReference type="Proteomes" id="UP000008177">
    <property type="component" value="Unplaced contigs"/>
</dbReference>
<organism evidence="1 2">
    <name type="scientific">Botryotinia fuckeliana (strain T4)</name>
    <name type="common">Noble rot fungus</name>
    <name type="synonym">Botrytis cinerea</name>
    <dbReference type="NCBI Taxonomy" id="999810"/>
    <lineage>
        <taxon>Eukaryota</taxon>
        <taxon>Fungi</taxon>
        <taxon>Dikarya</taxon>
        <taxon>Ascomycota</taxon>
        <taxon>Pezizomycotina</taxon>
        <taxon>Leotiomycetes</taxon>
        <taxon>Helotiales</taxon>
        <taxon>Sclerotiniaceae</taxon>
        <taxon>Botrytis</taxon>
    </lineage>
</organism>
<dbReference type="InParanoid" id="G2YV37"/>
<reference evidence="2" key="1">
    <citation type="journal article" date="2011" name="PLoS Genet.">
        <title>Genomic analysis of the necrotrophic fungal pathogens Sclerotinia sclerotiorum and Botrytis cinerea.</title>
        <authorList>
            <person name="Amselem J."/>
            <person name="Cuomo C.A."/>
            <person name="van Kan J.A."/>
            <person name="Viaud M."/>
            <person name="Benito E.P."/>
            <person name="Couloux A."/>
            <person name="Coutinho P.M."/>
            <person name="de Vries R.P."/>
            <person name="Dyer P.S."/>
            <person name="Fillinger S."/>
            <person name="Fournier E."/>
            <person name="Gout L."/>
            <person name="Hahn M."/>
            <person name="Kohn L."/>
            <person name="Lapalu N."/>
            <person name="Plummer K.M."/>
            <person name="Pradier J.M."/>
            <person name="Quevillon E."/>
            <person name="Sharon A."/>
            <person name="Simon A."/>
            <person name="ten Have A."/>
            <person name="Tudzynski B."/>
            <person name="Tudzynski P."/>
            <person name="Wincker P."/>
            <person name="Andrew M."/>
            <person name="Anthouard V."/>
            <person name="Beever R.E."/>
            <person name="Beffa R."/>
            <person name="Benoit I."/>
            <person name="Bouzid O."/>
            <person name="Brault B."/>
            <person name="Chen Z."/>
            <person name="Choquer M."/>
            <person name="Collemare J."/>
            <person name="Cotton P."/>
            <person name="Danchin E.G."/>
            <person name="Da Silva C."/>
            <person name="Gautier A."/>
            <person name="Giraud C."/>
            <person name="Giraud T."/>
            <person name="Gonzalez C."/>
            <person name="Grossetete S."/>
            <person name="Guldener U."/>
            <person name="Henrissat B."/>
            <person name="Howlett B.J."/>
            <person name="Kodira C."/>
            <person name="Kretschmer M."/>
            <person name="Lappartient A."/>
            <person name="Leroch M."/>
            <person name="Levis C."/>
            <person name="Mauceli E."/>
            <person name="Neuveglise C."/>
            <person name="Oeser B."/>
            <person name="Pearson M."/>
            <person name="Poulain J."/>
            <person name="Poussereau N."/>
            <person name="Quesneville H."/>
            <person name="Rascle C."/>
            <person name="Schumacher J."/>
            <person name="Segurens B."/>
            <person name="Sexton A."/>
            <person name="Silva E."/>
            <person name="Sirven C."/>
            <person name="Soanes D.M."/>
            <person name="Talbot N.J."/>
            <person name="Templeton M."/>
            <person name="Yandava C."/>
            <person name="Yarden O."/>
            <person name="Zeng Q."/>
            <person name="Rollins J.A."/>
            <person name="Lebrun M.H."/>
            <person name="Dickman M."/>
        </authorList>
    </citation>
    <scope>NUCLEOTIDE SEQUENCE [LARGE SCALE GENOMIC DNA]</scope>
    <source>
        <strain evidence="2">T4</strain>
    </source>
</reference>
<sequence>MSSDRRNSLSASKFLQAFACFQLSSTSNYLIQQRALLSWLDKGRKTTHIFLIKNANAFGSSVAWPKFAKYTHYSIQLKWRLLTQSI</sequence>
<proteinExistence type="predicted"/>
<gene>
    <name evidence="1" type="ORF">BofuT4_uP158810.1</name>
</gene>
<evidence type="ECO:0000313" key="1">
    <source>
        <dbReference type="EMBL" id="CCD55485.1"/>
    </source>
</evidence>
<dbReference type="AlphaFoldDB" id="G2YV37"/>
<dbReference type="HOGENOM" id="CLU_2497643_0_0_1"/>